<organism evidence="8">
    <name type="scientific">Zeugodacus cucurbitae</name>
    <name type="common">Melon fruit fly</name>
    <name type="synonym">Bactrocera cucurbitae</name>
    <dbReference type="NCBI Taxonomy" id="28588"/>
    <lineage>
        <taxon>Eukaryota</taxon>
        <taxon>Metazoa</taxon>
        <taxon>Ecdysozoa</taxon>
        <taxon>Arthropoda</taxon>
        <taxon>Hexapoda</taxon>
        <taxon>Insecta</taxon>
        <taxon>Pterygota</taxon>
        <taxon>Neoptera</taxon>
        <taxon>Endopterygota</taxon>
        <taxon>Diptera</taxon>
        <taxon>Brachycera</taxon>
        <taxon>Muscomorpha</taxon>
        <taxon>Tephritoidea</taxon>
        <taxon>Tephritidae</taxon>
        <taxon>Zeugodacus</taxon>
        <taxon>Zeugodacus</taxon>
    </lineage>
</organism>
<gene>
    <name evidence="8" type="primary">gatad1</name>
    <name evidence="8" type="ORF">g.6538</name>
</gene>
<dbReference type="InterPro" id="IPR039050">
    <property type="entry name" value="GATAD1"/>
</dbReference>
<dbReference type="SMART" id="SM00401">
    <property type="entry name" value="ZnF_GATA"/>
    <property type="match status" value="1"/>
</dbReference>
<reference evidence="8" key="2">
    <citation type="journal article" date="2015" name="Gigascience">
        <title>Reconstructing a comprehensive transcriptome assembly of a white-pupal translocated strain of the pest fruit fly Bactrocera cucurbitae.</title>
        <authorList>
            <person name="Sim S.B."/>
            <person name="Calla B."/>
            <person name="Hall B."/>
            <person name="DeRego T."/>
            <person name="Geib S.M."/>
        </authorList>
    </citation>
    <scope>NUCLEOTIDE SEQUENCE</scope>
</reference>
<dbReference type="GO" id="GO:0006355">
    <property type="term" value="P:regulation of DNA-templated transcription"/>
    <property type="evidence" value="ECO:0007669"/>
    <property type="project" value="InterPro"/>
</dbReference>
<accession>A0A0A1WDG7</accession>
<evidence type="ECO:0000256" key="3">
    <source>
        <dbReference type="ARBA" id="ARBA00022723"/>
    </source>
</evidence>
<keyword evidence="4" id="KW-0863">Zinc-finger</keyword>
<dbReference type="PANTHER" id="PTHR13340">
    <property type="entry name" value="GATA ZINC FINGER DOMAIN-CONTAINING"/>
    <property type="match status" value="1"/>
</dbReference>
<evidence type="ECO:0000256" key="2">
    <source>
        <dbReference type="ARBA" id="ARBA00014943"/>
    </source>
</evidence>
<proteinExistence type="predicted"/>
<dbReference type="GO" id="GO:0006325">
    <property type="term" value="P:chromatin organization"/>
    <property type="evidence" value="ECO:0007669"/>
    <property type="project" value="TreeGrafter"/>
</dbReference>
<feature type="domain" description="GATA-type" evidence="7">
    <location>
        <begin position="3"/>
        <end position="56"/>
    </location>
</feature>
<protein>
    <recommendedName>
        <fullName evidence="2">GATA zinc finger domain-containing protein 1</fullName>
    </recommendedName>
</protein>
<dbReference type="GeneID" id="105212829"/>
<dbReference type="GO" id="GO:0005634">
    <property type="term" value="C:nucleus"/>
    <property type="evidence" value="ECO:0007669"/>
    <property type="project" value="UniProtKB-SubCell"/>
</dbReference>
<keyword evidence="3" id="KW-0479">Metal-binding</keyword>
<evidence type="ECO:0000256" key="5">
    <source>
        <dbReference type="ARBA" id="ARBA00022833"/>
    </source>
</evidence>
<keyword evidence="6" id="KW-0539">Nucleus</keyword>
<dbReference type="EMBL" id="GBXI01017375">
    <property type="protein sequence ID" value="JAC96916.1"/>
    <property type="molecule type" value="Transcribed_RNA"/>
</dbReference>
<evidence type="ECO:0000313" key="8">
    <source>
        <dbReference type="EMBL" id="JAC96916.1"/>
    </source>
</evidence>
<sequence>MPNKNGPICIECQKTESLLWRQTDNGEGEICQECYEKKETKISNDNNNCSIEVEKITEEVKGKPHKNHGEGKQFAVVEEKKIRKSTRTTRFKAKSCTQPSITTSTSCYIQIASNNTKVQSKGRSRRNIFKKIPLKTPVAQATTHVVESVFYKGTYLQVGDIVSLMDDKHNIYYAQIRGLLVDNYCEKSAYLSWLIPTQASPDPRDGFDPASYLIGPDEELSRKLSALQFIMHAPSNYYHDRTTPFPLPDAMEIDGKTKGFIWTTLSEYHRTSNL</sequence>
<evidence type="ECO:0000259" key="7">
    <source>
        <dbReference type="SMART" id="SM00401"/>
    </source>
</evidence>
<evidence type="ECO:0000256" key="6">
    <source>
        <dbReference type="ARBA" id="ARBA00023242"/>
    </source>
</evidence>
<keyword evidence="5" id="KW-0862">Zinc</keyword>
<evidence type="ECO:0000256" key="1">
    <source>
        <dbReference type="ARBA" id="ARBA00004123"/>
    </source>
</evidence>
<dbReference type="AlphaFoldDB" id="A0A0A1WDG7"/>
<name>A0A0A1WDG7_ZEUCU</name>
<dbReference type="PANTHER" id="PTHR13340:SF2">
    <property type="entry name" value="GATA ZINC FINGER DOMAIN-CONTAINING PROTEIN 1"/>
    <property type="match status" value="1"/>
</dbReference>
<dbReference type="InterPro" id="IPR000679">
    <property type="entry name" value="Znf_GATA"/>
</dbReference>
<dbReference type="GO" id="GO:0008270">
    <property type="term" value="F:zinc ion binding"/>
    <property type="evidence" value="ECO:0007669"/>
    <property type="project" value="UniProtKB-KW"/>
</dbReference>
<comment type="subcellular location">
    <subcellularLocation>
        <location evidence="1">Nucleus</location>
    </subcellularLocation>
</comment>
<dbReference type="OrthoDB" id="9994231at2759"/>
<dbReference type="GO" id="GO:0043565">
    <property type="term" value="F:sequence-specific DNA binding"/>
    <property type="evidence" value="ECO:0007669"/>
    <property type="project" value="InterPro"/>
</dbReference>
<evidence type="ECO:0000256" key="4">
    <source>
        <dbReference type="ARBA" id="ARBA00022771"/>
    </source>
</evidence>
<reference evidence="8" key="1">
    <citation type="submission" date="2014-11" db="EMBL/GenBank/DDBJ databases">
        <authorList>
            <person name="Geib S."/>
        </authorList>
    </citation>
    <scope>NUCLEOTIDE SEQUENCE</scope>
</reference>